<comment type="similarity">
    <text evidence="1">Belongs to the bacterial solute-binding protein 9 family.</text>
</comment>
<evidence type="ECO:0000313" key="4">
    <source>
        <dbReference type="EMBL" id="KKK80671.1"/>
    </source>
</evidence>
<comment type="caution">
    <text evidence="4">The sequence shown here is derived from an EMBL/GenBank/DDBJ whole genome shotgun (WGS) entry which is preliminary data.</text>
</comment>
<dbReference type="InterPro" id="IPR006129">
    <property type="entry name" value="AdhesinB"/>
</dbReference>
<proteinExistence type="inferred from homology"/>
<dbReference type="InterPro" id="IPR050492">
    <property type="entry name" value="Bact_metal-bind_prot9"/>
</dbReference>
<dbReference type="PRINTS" id="PR00691">
    <property type="entry name" value="ADHESINB"/>
</dbReference>
<gene>
    <name evidence="4" type="ORF">LCGC14_2821160</name>
</gene>
<evidence type="ECO:0000256" key="3">
    <source>
        <dbReference type="ARBA" id="ARBA00022729"/>
    </source>
</evidence>
<accession>A0A0F9B851</accession>
<dbReference type="PRINTS" id="PR00690">
    <property type="entry name" value="ADHESNFAMILY"/>
</dbReference>
<dbReference type="GO" id="GO:0046872">
    <property type="term" value="F:metal ion binding"/>
    <property type="evidence" value="ECO:0007669"/>
    <property type="project" value="InterPro"/>
</dbReference>
<name>A0A0F9B851_9ZZZZ</name>
<dbReference type="Pfam" id="PF01297">
    <property type="entry name" value="ZnuA"/>
    <property type="match status" value="1"/>
</dbReference>
<dbReference type="Gene3D" id="3.40.50.1980">
    <property type="entry name" value="Nitrogenase molybdenum iron protein domain"/>
    <property type="match status" value="2"/>
</dbReference>
<dbReference type="AlphaFoldDB" id="A0A0F9B851"/>
<reference evidence="4" key="1">
    <citation type="journal article" date="2015" name="Nature">
        <title>Complex archaea that bridge the gap between prokaryotes and eukaryotes.</title>
        <authorList>
            <person name="Spang A."/>
            <person name="Saw J.H."/>
            <person name="Jorgensen S.L."/>
            <person name="Zaremba-Niedzwiedzka K."/>
            <person name="Martijn J."/>
            <person name="Lind A.E."/>
            <person name="van Eijk R."/>
            <person name="Schleper C."/>
            <person name="Guy L."/>
            <person name="Ettema T.J."/>
        </authorList>
    </citation>
    <scope>NUCLEOTIDE SEQUENCE</scope>
</reference>
<dbReference type="GO" id="GO:0030001">
    <property type="term" value="P:metal ion transport"/>
    <property type="evidence" value="ECO:0007669"/>
    <property type="project" value="InterPro"/>
</dbReference>
<dbReference type="PANTHER" id="PTHR42953">
    <property type="entry name" value="HIGH-AFFINITY ZINC UPTAKE SYSTEM PROTEIN ZNUA-RELATED"/>
    <property type="match status" value="1"/>
</dbReference>
<dbReference type="InterPro" id="IPR006128">
    <property type="entry name" value="Lipoprotein_PsaA-like"/>
</dbReference>
<dbReference type="PANTHER" id="PTHR42953:SF3">
    <property type="entry name" value="HIGH-AFFINITY ZINC UPTAKE SYSTEM PROTEIN ZNUA"/>
    <property type="match status" value="1"/>
</dbReference>
<sequence length="246" mass="27627">MLIPPGIEPHDWEPTVNDLQKMHEADLIVINGIGFESWADDIDTVNSDVVIVDTSKGISLIIDDDALRKDTNHFDRSTGDPHIWLNPVKAKTQVQNIVDALISIDPENEKFYRQNAQSYQDKLDALDSKIRTELSSCNKDFIAFHNAFSYFAVEYGLNQHSIVNSNEPNIGPTLKTLETVINLAQTFDIDVVFTEETVDTRTSQVIANEIGARVLVLSPIETISDDSDYFLKMENNLSNLKEALCN</sequence>
<protein>
    <recommendedName>
        <fullName evidence="5">Periplasmic solute binding protein</fullName>
    </recommendedName>
</protein>
<organism evidence="4">
    <name type="scientific">marine sediment metagenome</name>
    <dbReference type="NCBI Taxonomy" id="412755"/>
    <lineage>
        <taxon>unclassified sequences</taxon>
        <taxon>metagenomes</taxon>
        <taxon>ecological metagenomes</taxon>
    </lineage>
</organism>
<dbReference type="SUPFAM" id="SSF53807">
    <property type="entry name" value="Helical backbone' metal receptor"/>
    <property type="match status" value="1"/>
</dbReference>
<keyword evidence="2" id="KW-0813">Transport</keyword>
<dbReference type="EMBL" id="LAZR01053473">
    <property type="protein sequence ID" value="KKK80671.1"/>
    <property type="molecule type" value="Genomic_DNA"/>
</dbReference>
<evidence type="ECO:0000256" key="1">
    <source>
        <dbReference type="ARBA" id="ARBA00011028"/>
    </source>
</evidence>
<dbReference type="InterPro" id="IPR006127">
    <property type="entry name" value="ZnuA-like"/>
</dbReference>
<dbReference type="GO" id="GO:0007155">
    <property type="term" value="P:cell adhesion"/>
    <property type="evidence" value="ECO:0007669"/>
    <property type="project" value="InterPro"/>
</dbReference>
<evidence type="ECO:0008006" key="5">
    <source>
        <dbReference type="Google" id="ProtNLM"/>
    </source>
</evidence>
<evidence type="ECO:0000256" key="2">
    <source>
        <dbReference type="ARBA" id="ARBA00022448"/>
    </source>
</evidence>
<keyword evidence="3" id="KW-0732">Signal</keyword>